<dbReference type="Gene3D" id="3.20.20.70">
    <property type="entry name" value="Aldolase class I"/>
    <property type="match status" value="1"/>
</dbReference>
<evidence type="ECO:0000313" key="6">
    <source>
        <dbReference type="EMBL" id="MBS8122356.1"/>
    </source>
</evidence>
<dbReference type="PROSITE" id="PS51918">
    <property type="entry name" value="RADICAL_SAM"/>
    <property type="match status" value="1"/>
</dbReference>
<dbReference type="Pfam" id="PF13186">
    <property type="entry name" value="SPASM"/>
    <property type="match status" value="1"/>
</dbReference>
<dbReference type="SUPFAM" id="SSF102114">
    <property type="entry name" value="Radical SAM enzymes"/>
    <property type="match status" value="1"/>
</dbReference>
<proteinExistence type="predicted"/>
<dbReference type="InterPro" id="IPR007197">
    <property type="entry name" value="rSAM"/>
</dbReference>
<dbReference type="SMART" id="SM00729">
    <property type="entry name" value="Elp3"/>
    <property type="match status" value="1"/>
</dbReference>
<dbReference type="Proteomes" id="UP000680365">
    <property type="component" value="Unassembled WGS sequence"/>
</dbReference>
<evidence type="ECO:0000259" key="5">
    <source>
        <dbReference type="PROSITE" id="PS51918"/>
    </source>
</evidence>
<keyword evidence="2" id="KW-0479">Metal-binding</keyword>
<dbReference type="SFLD" id="SFLDG01067">
    <property type="entry name" value="SPASM/twitch_domain_containing"/>
    <property type="match status" value="1"/>
</dbReference>
<dbReference type="InterPro" id="IPR006638">
    <property type="entry name" value="Elp3/MiaA/NifB-like_rSAM"/>
</dbReference>
<keyword evidence="1" id="KW-0949">S-adenosyl-L-methionine</keyword>
<comment type="caution">
    <text evidence="7">The sequence shown here is derived from an EMBL/GenBank/DDBJ whole genome shotgun (WGS) entry which is preliminary data.</text>
</comment>
<dbReference type="InterPro" id="IPR023885">
    <property type="entry name" value="4Fe4S-binding_SPASM_dom"/>
</dbReference>
<evidence type="ECO:0000256" key="4">
    <source>
        <dbReference type="ARBA" id="ARBA00023014"/>
    </source>
</evidence>
<dbReference type="NCBIfam" id="TIGR04085">
    <property type="entry name" value="rSAM_more_4Fe4S"/>
    <property type="match status" value="1"/>
</dbReference>
<dbReference type="InterPro" id="IPR050377">
    <property type="entry name" value="Radical_SAM_PqqE_MftC-like"/>
</dbReference>
<dbReference type="EMBL" id="JAEDAM010000078">
    <property type="protein sequence ID" value="MBS8122360.1"/>
    <property type="molecule type" value="Genomic_DNA"/>
</dbReference>
<dbReference type="Pfam" id="PF04055">
    <property type="entry name" value="Radical_SAM"/>
    <property type="match status" value="1"/>
</dbReference>
<dbReference type="PANTHER" id="PTHR11228">
    <property type="entry name" value="RADICAL SAM DOMAIN PROTEIN"/>
    <property type="match status" value="1"/>
</dbReference>
<dbReference type="RefSeq" id="WP_213349794.1">
    <property type="nucleotide sequence ID" value="NZ_JAEDAM010000078.1"/>
</dbReference>
<accession>A0ABS5QMC7</accession>
<evidence type="ECO:0000313" key="7">
    <source>
        <dbReference type="EMBL" id="MBS8122360.1"/>
    </source>
</evidence>
<dbReference type="InterPro" id="IPR058240">
    <property type="entry name" value="rSAM_sf"/>
</dbReference>
<keyword evidence="3" id="KW-0408">Iron</keyword>
<protein>
    <submittedName>
        <fullName evidence="7">Radical SAM additional 4Fe4S-binding SPASM domain-containing protein</fullName>
    </submittedName>
</protein>
<evidence type="ECO:0000313" key="8">
    <source>
        <dbReference type="Proteomes" id="UP000680365"/>
    </source>
</evidence>
<dbReference type="SFLD" id="SFLDG01386">
    <property type="entry name" value="main_SPASM_domain-containing"/>
    <property type="match status" value="1"/>
</dbReference>
<evidence type="ECO:0000256" key="1">
    <source>
        <dbReference type="ARBA" id="ARBA00022691"/>
    </source>
</evidence>
<name>A0ABS5QMC7_9BACT</name>
<reference evidence="7 8" key="2">
    <citation type="journal article" date="2021" name="Nat. Commun.">
        <title>Reductive evolution and unique predatory mode in the CPR bacterium Vampirococcus lugosii.</title>
        <authorList>
            <person name="Moreira D."/>
            <person name="Zivanovic Y."/>
            <person name="Lopez-Archilla A.I."/>
            <person name="Iniesto M."/>
            <person name="Lopez-Garcia P."/>
        </authorList>
    </citation>
    <scope>NUCLEOTIDE SEQUENCE [LARGE SCALE GENOMIC DNA]</scope>
    <source>
        <strain evidence="7">Chiprana</strain>
    </source>
</reference>
<dbReference type="PANTHER" id="PTHR11228:SF7">
    <property type="entry name" value="PQQA PEPTIDE CYCLASE"/>
    <property type="match status" value="1"/>
</dbReference>
<keyword evidence="4" id="KW-0411">Iron-sulfur</keyword>
<feature type="domain" description="Radical SAM core" evidence="5">
    <location>
        <begin position="27"/>
        <end position="248"/>
    </location>
</feature>
<dbReference type="InterPro" id="IPR013785">
    <property type="entry name" value="Aldolase_TIM"/>
</dbReference>
<sequence length="460" mass="51807">MNRCDNCNEICSNGEKSNKVNSLKGNFARQLSAPLSMQIEVTSSCNVSCIHCYNSWQITDRNHIHLDIEKAKIIIEQLKKAGVFHVGITGGEPLIKKDVVLFLIEQLSEHGISCSLNSNVMLLTKKLAQELKSKGLRSILTSLTSYDSKVHDQITGKEGNFNKVISGIKTALDEDIKIGVNMVLTKLNIDHVYETGNFLKELGVKSFFATKGSWPANIPNFMDYAVDKDDVILSLSDLVRLKKEQGLYVDILECYPLCLLSEIPEFAEFSRHKCTAGITSSIIGADGEVRPCTHADMSYGNIFQKNLDEIWQNMQEWRNGDLIPETCVSCEYLSKCTGGCRMEAKGTTGEINQMDPYAKPVNRKKIHLLLEQNKIKVTSLLGEKLRVSPNIIFREENDGYILSLGYANTMVTRDSGYLLKRLLKKDYFSLSELSSEIGIDEKKLNKFLFMLYKKKIIEIL</sequence>
<dbReference type="CDD" id="cd01335">
    <property type="entry name" value="Radical_SAM"/>
    <property type="match status" value="1"/>
</dbReference>
<gene>
    <name evidence="6" type="ORF">VAMP_339n115</name>
    <name evidence="7" type="ORF">VAMP_339n51</name>
</gene>
<keyword evidence="8" id="KW-1185">Reference proteome</keyword>
<reference evidence="7" key="1">
    <citation type="submission" date="2020-12" db="EMBL/GenBank/DDBJ databases">
        <authorList>
            <person name="Moreira D."/>
            <person name="Zivanovic Y."/>
            <person name="Lopez-Archilla A.I."/>
            <person name="Iniesto M."/>
            <person name="Lopez-Garcia P."/>
        </authorList>
    </citation>
    <scope>NUCLEOTIDE SEQUENCE</scope>
    <source>
        <strain evidence="7">Chiprana</strain>
    </source>
</reference>
<evidence type="ECO:0000256" key="3">
    <source>
        <dbReference type="ARBA" id="ARBA00023004"/>
    </source>
</evidence>
<evidence type="ECO:0000256" key="2">
    <source>
        <dbReference type="ARBA" id="ARBA00022723"/>
    </source>
</evidence>
<organism evidence="7 8">
    <name type="scientific">Candidatus Vampirococcus lugosii</name>
    <dbReference type="NCBI Taxonomy" id="2789015"/>
    <lineage>
        <taxon>Bacteria</taxon>
        <taxon>Candidatus Absconditibacteriota</taxon>
        <taxon>Vampirococcus</taxon>
    </lineage>
</organism>
<dbReference type="EMBL" id="JAEDAM010000078">
    <property type="protein sequence ID" value="MBS8122356.1"/>
    <property type="molecule type" value="Genomic_DNA"/>
</dbReference>
<dbReference type="SFLD" id="SFLDS00029">
    <property type="entry name" value="Radical_SAM"/>
    <property type="match status" value="1"/>
</dbReference>